<dbReference type="Proteomes" id="UP000004986">
    <property type="component" value="Unassembled WGS sequence"/>
</dbReference>
<sequence length="99" mass="10811">PTLYNTSSPMTLPDELALIPGVSARALFTVRALMIAIVNMAAARRMIEVLLIIIESPYCQERFVLPACSRNTGAITPRRSHHLLPAHGAGSLEIPRSFD</sequence>
<evidence type="ECO:0000313" key="2">
    <source>
        <dbReference type="EMBL" id="EGH48122.1"/>
    </source>
</evidence>
<dbReference type="AlphaFoldDB" id="F3GM19"/>
<accession>F3GM19</accession>
<evidence type="ECO:0000313" key="3">
    <source>
        <dbReference type="Proteomes" id="UP000004986"/>
    </source>
</evidence>
<feature type="non-terminal residue" evidence="2">
    <location>
        <position position="1"/>
    </location>
</feature>
<keyword evidence="1" id="KW-0472">Membrane</keyword>
<dbReference type="EMBL" id="AEAI01002817">
    <property type="protein sequence ID" value="EGH48122.1"/>
    <property type="molecule type" value="Genomic_DNA"/>
</dbReference>
<gene>
    <name evidence="2" type="ORF">PSYPI_39889</name>
</gene>
<evidence type="ECO:0000256" key="1">
    <source>
        <dbReference type="SAM" id="Phobius"/>
    </source>
</evidence>
<reference evidence="2 3" key="1">
    <citation type="journal article" date="2011" name="PLoS Pathog.">
        <title>Dynamic evolution of pathogenicity revealed by sequencing and comparative genomics of 19 Pseudomonas syringae isolates.</title>
        <authorList>
            <person name="Baltrus D.A."/>
            <person name="Nishimura M.T."/>
            <person name="Romanchuk A."/>
            <person name="Chang J.H."/>
            <person name="Mukhtar M.S."/>
            <person name="Cherkis K."/>
            <person name="Roach J."/>
            <person name="Grant S.R."/>
            <person name="Jones C.D."/>
            <person name="Dangl J.L."/>
        </authorList>
    </citation>
    <scope>NUCLEOTIDE SEQUENCE [LARGE SCALE GENOMIC DNA]</scope>
    <source>
        <strain evidence="2 3">1704B</strain>
    </source>
</reference>
<proteinExistence type="predicted"/>
<keyword evidence="1" id="KW-0812">Transmembrane</keyword>
<dbReference type="HOGENOM" id="CLU_2312171_0_0_6"/>
<keyword evidence="3" id="KW-1185">Reference proteome</keyword>
<feature type="transmembrane region" description="Helical" evidence="1">
    <location>
        <begin position="16"/>
        <end position="38"/>
    </location>
</feature>
<keyword evidence="1" id="KW-1133">Transmembrane helix</keyword>
<name>F3GM19_PSESJ</name>
<organism evidence="2 3">
    <name type="scientific">Pseudomonas syringae pv. pisi str. 1704B</name>
    <dbReference type="NCBI Taxonomy" id="629263"/>
    <lineage>
        <taxon>Bacteria</taxon>
        <taxon>Pseudomonadati</taxon>
        <taxon>Pseudomonadota</taxon>
        <taxon>Gammaproteobacteria</taxon>
        <taxon>Pseudomonadales</taxon>
        <taxon>Pseudomonadaceae</taxon>
        <taxon>Pseudomonas</taxon>
        <taxon>Pseudomonas syringae</taxon>
    </lineage>
</organism>
<comment type="caution">
    <text evidence="2">The sequence shown here is derived from an EMBL/GenBank/DDBJ whole genome shotgun (WGS) entry which is preliminary data.</text>
</comment>
<protein>
    <submittedName>
        <fullName evidence="2">Uncharacterized protein</fullName>
    </submittedName>
</protein>